<sequence length="369" mass="41296">MNAVEMSNATLIFPANHPEGCAYIESANQRGDKLVLASSIKDPEFVSQYGELHLLPYVVDTDFSEAFISLVASYRVTSIYAPVAAVFTWLEQFISQNNLSIRLLGASPIKSEVKRFDQLMGTVDQYRDFIDTCAGVVSPLKDLEIAAIFRMARHIYGETNEQKIAAMMGIFAGVPRGDVIEIGSLVGRSVAVMCFLARRFELGKVLAIDPWQLHASIQKDSPVTAGVDLPGEWDYRMLPQDFCVNTLPVGLGYLNYYQAESVDAFNVYCEQKQITSAEFGVTNYEGKISVIHIDGNHDFEKVKLDCELWVPLIKPGGCLILDDYFWVHGDGPKRVGDTLVERYVEKIEFVFSCGKALFVKFKTESQYEK</sequence>
<dbReference type="AlphaFoldDB" id="A0A923KK19"/>
<protein>
    <submittedName>
        <fullName evidence="1">Class I SAM-dependent methyltransferase</fullName>
    </submittedName>
</protein>
<keyword evidence="2" id="KW-1185">Reference proteome</keyword>
<dbReference type="Gene3D" id="3.40.50.150">
    <property type="entry name" value="Vaccinia Virus protein VP39"/>
    <property type="match status" value="1"/>
</dbReference>
<evidence type="ECO:0000313" key="1">
    <source>
        <dbReference type="EMBL" id="MBC3880290.1"/>
    </source>
</evidence>
<dbReference type="Proteomes" id="UP000627446">
    <property type="component" value="Unassembled WGS sequence"/>
</dbReference>
<keyword evidence="1" id="KW-0489">Methyltransferase</keyword>
<dbReference type="GO" id="GO:0008168">
    <property type="term" value="F:methyltransferase activity"/>
    <property type="evidence" value="ECO:0007669"/>
    <property type="project" value="UniProtKB-KW"/>
</dbReference>
<organism evidence="1 2">
    <name type="scientific">Undibacterium nitidum</name>
    <dbReference type="NCBI Taxonomy" id="2762298"/>
    <lineage>
        <taxon>Bacteria</taxon>
        <taxon>Pseudomonadati</taxon>
        <taxon>Pseudomonadota</taxon>
        <taxon>Betaproteobacteria</taxon>
        <taxon>Burkholderiales</taxon>
        <taxon>Oxalobacteraceae</taxon>
        <taxon>Undibacterium</taxon>
    </lineage>
</organism>
<proteinExistence type="predicted"/>
<dbReference type="Pfam" id="PF13578">
    <property type="entry name" value="Methyltransf_24"/>
    <property type="match status" value="1"/>
</dbReference>
<dbReference type="GO" id="GO:0032259">
    <property type="term" value="P:methylation"/>
    <property type="evidence" value="ECO:0007669"/>
    <property type="project" value="UniProtKB-KW"/>
</dbReference>
<dbReference type="InterPro" id="IPR029063">
    <property type="entry name" value="SAM-dependent_MTases_sf"/>
</dbReference>
<name>A0A923KK19_9BURK</name>
<dbReference type="RefSeq" id="WP_186915187.1">
    <property type="nucleotide sequence ID" value="NZ_JACOFZ010000001.1"/>
</dbReference>
<keyword evidence="1" id="KW-0808">Transferase</keyword>
<reference evidence="1" key="1">
    <citation type="submission" date="2020-08" db="EMBL/GenBank/DDBJ databases">
        <title>Novel species isolated from subtropical streams in China.</title>
        <authorList>
            <person name="Lu H."/>
        </authorList>
    </citation>
    <scope>NUCLEOTIDE SEQUENCE</scope>
    <source>
        <strain evidence="1">LX22W</strain>
    </source>
</reference>
<gene>
    <name evidence="1" type="ORF">H8K36_02795</name>
</gene>
<comment type="caution">
    <text evidence="1">The sequence shown here is derived from an EMBL/GenBank/DDBJ whole genome shotgun (WGS) entry which is preliminary data.</text>
</comment>
<evidence type="ECO:0000313" key="2">
    <source>
        <dbReference type="Proteomes" id="UP000627446"/>
    </source>
</evidence>
<dbReference type="EMBL" id="JACOFZ010000001">
    <property type="protein sequence ID" value="MBC3880290.1"/>
    <property type="molecule type" value="Genomic_DNA"/>
</dbReference>
<dbReference type="SUPFAM" id="SSF53335">
    <property type="entry name" value="S-adenosyl-L-methionine-dependent methyltransferases"/>
    <property type="match status" value="1"/>
</dbReference>
<accession>A0A923KK19</accession>